<gene>
    <name evidence="3" type="ORF">NZH93_36690</name>
</gene>
<keyword evidence="3" id="KW-0378">Hydrolase</keyword>
<dbReference type="InterPro" id="IPR027417">
    <property type="entry name" value="P-loop_NTPase"/>
</dbReference>
<protein>
    <submittedName>
        <fullName evidence="3">Serine protease</fullName>
    </submittedName>
</protein>
<dbReference type="AlphaFoldDB" id="A0A9X3A432"/>
<dbReference type="InterPro" id="IPR057574">
    <property type="entry name" value="nSTAND_NTPase5_dom"/>
</dbReference>
<reference evidence="3" key="1">
    <citation type="submission" date="2022-08" db="EMBL/GenBank/DDBJ databases">
        <authorList>
            <person name="Tistechok S."/>
            <person name="Samborskyy M."/>
            <person name="Roman I."/>
        </authorList>
    </citation>
    <scope>NUCLEOTIDE SEQUENCE</scope>
    <source>
        <strain evidence="3">DSM 103496</strain>
    </source>
</reference>
<dbReference type="Proteomes" id="UP001141259">
    <property type="component" value="Unassembled WGS sequence"/>
</dbReference>
<evidence type="ECO:0000256" key="1">
    <source>
        <dbReference type="SAM" id="MobiDB-lite"/>
    </source>
</evidence>
<keyword evidence="4" id="KW-1185">Reference proteome</keyword>
<keyword evidence="3" id="KW-0645">Protease</keyword>
<dbReference type="InterPro" id="IPR009003">
    <property type="entry name" value="Peptidase_S1_PA"/>
</dbReference>
<feature type="non-terminal residue" evidence="3">
    <location>
        <position position="710"/>
    </location>
</feature>
<dbReference type="GO" id="GO:0006508">
    <property type="term" value="P:proteolysis"/>
    <property type="evidence" value="ECO:0007669"/>
    <property type="project" value="UniProtKB-KW"/>
</dbReference>
<comment type="caution">
    <text evidence="3">The sequence shown here is derived from an EMBL/GenBank/DDBJ whole genome shotgun (WGS) entry which is preliminary data.</text>
</comment>
<sequence length="710" mass="76501">MVGPHLVLTSAHVVGALDSTVEVFFPGRSGLFTGTVVWCGTPDGVDDAALVRVHTSPEWVPPRSRPVAWGQLVTTRTGIPCETWGVPDKDQRPGAAVETAHPSGKLNPGDREVANRYVMAVDGHPPTPLKDGRSPWGGLSGGALFCGDLLTGVITADEEYGGHSRLVVVPTYALHQAEGFRDVLAEHTDSQTMVLAPVEFQSLTEAPSAVLLGELPSPGWLLVAGLKVVPFRGRSELLAELNDWAGTDGAGVFLLHGSGGQGKTRLAHQVVDELVDHRWAAVWLDPHRTEAELEVLSDSATPTVVVVDYAETRTPQVKAMLRMCVRHGGAVPMKVLLLARTAGEWWERLGSSSDAASMLLARAGVRLLEELEPEAKGRAVAYREAVRGFAGALPKVNGQAGYPWTVIASGLPDPAPTRLGLEGALTLHMTALADLLDSAAAPFQETATVRVAAGGAPEEVEDRLLRHEQRYWQTAAETRTPSVVFEQSTLHDVMAAVALLGADSRDTADDLLRRIEGLEDQPRDRRNSVLKWVASLYPALGDIPFGSIQPDRLAERFVGRHVRQRPGMVDRLIVGIDGTRLERLLTVYCRAASHRVFGGVLDDGLTSLCARHVSELGPVAIEVATQVESPRPLMQALELIGDDNATDLATLMLLADHLPLSSHRLAEWAARIGERLVHEHRELAEARPDAFLPDLATSLNNQSNRLANLG</sequence>
<proteinExistence type="predicted"/>
<dbReference type="Pfam" id="PF25199">
    <property type="entry name" value="nSTAND_NTPase5"/>
    <property type="match status" value="1"/>
</dbReference>
<evidence type="ECO:0000313" key="4">
    <source>
        <dbReference type="Proteomes" id="UP001141259"/>
    </source>
</evidence>
<accession>A0A9X3A432</accession>
<evidence type="ECO:0000313" key="3">
    <source>
        <dbReference type="EMBL" id="MCS7482414.1"/>
    </source>
</evidence>
<feature type="domain" description="Novel STAND NTPase 5" evidence="2">
    <location>
        <begin position="217"/>
        <end position="348"/>
    </location>
</feature>
<evidence type="ECO:0000259" key="2">
    <source>
        <dbReference type="Pfam" id="PF25199"/>
    </source>
</evidence>
<name>A0A9X3A432_9PSEU</name>
<dbReference type="Gene3D" id="3.40.50.300">
    <property type="entry name" value="P-loop containing nucleotide triphosphate hydrolases"/>
    <property type="match status" value="1"/>
</dbReference>
<dbReference type="SUPFAM" id="SSF52540">
    <property type="entry name" value="P-loop containing nucleoside triphosphate hydrolases"/>
    <property type="match status" value="1"/>
</dbReference>
<feature type="region of interest" description="Disordered" evidence="1">
    <location>
        <begin position="86"/>
        <end position="109"/>
    </location>
</feature>
<organism evidence="3 4">
    <name type="scientific">Umezawaea endophytica</name>
    <dbReference type="NCBI Taxonomy" id="1654476"/>
    <lineage>
        <taxon>Bacteria</taxon>
        <taxon>Bacillati</taxon>
        <taxon>Actinomycetota</taxon>
        <taxon>Actinomycetes</taxon>
        <taxon>Pseudonocardiales</taxon>
        <taxon>Pseudonocardiaceae</taxon>
        <taxon>Umezawaea</taxon>
    </lineage>
</organism>
<dbReference type="SUPFAM" id="SSF50494">
    <property type="entry name" value="Trypsin-like serine proteases"/>
    <property type="match status" value="1"/>
</dbReference>
<dbReference type="GO" id="GO:0008233">
    <property type="term" value="F:peptidase activity"/>
    <property type="evidence" value="ECO:0007669"/>
    <property type="project" value="UniProtKB-KW"/>
</dbReference>
<dbReference type="EMBL" id="JANYMP010000023">
    <property type="protein sequence ID" value="MCS7482414.1"/>
    <property type="molecule type" value="Genomic_DNA"/>
</dbReference>